<reference evidence="1" key="1">
    <citation type="submission" date="2018-02" db="EMBL/GenBank/DDBJ databases">
        <title>Rhizophora mucronata_Transcriptome.</title>
        <authorList>
            <person name="Meera S.P."/>
            <person name="Sreeshan A."/>
            <person name="Augustine A."/>
        </authorList>
    </citation>
    <scope>NUCLEOTIDE SEQUENCE</scope>
    <source>
        <tissue evidence="1">Leaf</tissue>
    </source>
</reference>
<dbReference type="AlphaFoldDB" id="A0A2P2JJB0"/>
<proteinExistence type="predicted"/>
<evidence type="ECO:0000313" key="1">
    <source>
        <dbReference type="EMBL" id="MBW93562.1"/>
    </source>
</evidence>
<dbReference type="EMBL" id="GGEC01013079">
    <property type="protein sequence ID" value="MBW93562.1"/>
    <property type="molecule type" value="Transcribed_RNA"/>
</dbReference>
<sequence length="38" mass="4765">MRENERKCCLKEERIVFSSFFDHFILFKTVKIFLKPHF</sequence>
<organism evidence="1">
    <name type="scientific">Rhizophora mucronata</name>
    <name type="common">Asiatic mangrove</name>
    <dbReference type="NCBI Taxonomy" id="61149"/>
    <lineage>
        <taxon>Eukaryota</taxon>
        <taxon>Viridiplantae</taxon>
        <taxon>Streptophyta</taxon>
        <taxon>Embryophyta</taxon>
        <taxon>Tracheophyta</taxon>
        <taxon>Spermatophyta</taxon>
        <taxon>Magnoliopsida</taxon>
        <taxon>eudicotyledons</taxon>
        <taxon>Gunneridae</taxon>
        <taxon>Pentapetalae</taxon>
        <taxon>rosids</taxon>
        <taxon>fabids</taxon>
        <taxon>Malpighiales</taxon>
        <taxon>Rhizophoraceae</taxon>
        <taxon>Rhizophora</taxon>
    </lineage>
</organism>
<accession>A0A2P2JJB0</accession>
<name>A0A2P2JJB0_RHIMU</name>
<protein>
    <submittedName>
        <fullName evidence="1">Uncharacterized protein</fullName>
    </submittedName>
</protein>